<dbReference type="InterPro" id="IPR014710">
    <property type="entry name" value="RmlC-like_jellyroll"/>
</dbReference>
<dbReference type="InterPro" id="IPR013096">
    <property type="entry name" value="Cupin_2"/>
</dbReference>
<reference evidence="3" key="3">
    <citation type="submission" date="2015-04" db="EMBL/GenBank/DDBJ databases">
        <title>Physiological reanalysis, assessment of diazotrophy, and genome sequences of multiple isolates of Streptomyces thermoautotrophicus.</title>
        <authorList>
            <person name="MacKellar D.C."/>
            <person name="Lieber L."/>
            <person name="Norman J."/>
            <person name="Bolger A."/>
            <person name="Tobin C."/>
            <person name="Murray J.W."/>
            <person name="Woodward J."/>
            <person name="Friesen M."/>
            <person name="Prell J."/>
        </authorList>
    </citation>
    <scope>NUCLEOTIDE SEQUENCE [LARGE SCALE GENOMIC DNA]</scope>
    <source>
        <strain evidence="3">H1</strain>
    </source>
</reference>
<evidence type="ECO:0000313" key="5">
    <source>
        <dbReference type="Proteomes" id="UP000070188"/>
    </source>
</evidence>
<keyword evidence="5" id="KW-1185">Reference proteome</keyword>
<evidence type="ECO:0000313" key="3">
    <source>
        <dbReference type="EMBL" id="KWX01473.1"/>
    </source>
</evidence>
<sequence>MTVPRPVVVAPGDGFHLPRPKVMERMLLSGASAGGSLSMMEITVQPGGLVAPVHVHAHEDETVFVIEGRVGVRLGDLDVEAEPGSVVFGPRGVAHSFWNAGNSTARMIMAITPGNLDRYFRGISEVAAPNDPSALEKLVAHAASFGMEIDLDSLAELAEKYHVTLF</sequence>
<evidence type="ECO:0000313" key="7">
    <source>
        <dbReference type="Proteomes" id="UP000070659"/>
    </source>
</evidence>
<dbReference type="SUPFAM" id="SSF51182">
    <property type="entry name" value="RmlC-like cupins"/>
    <property type="match status" value="1"/>
</dbReference>
<dbReference type="Gene3D" id="2.60.120.10">
    <property type="entry name" value="Jelly Rolls"/>
    <property type="match status" value="1"/>
</dbReference>
<dbReference type="AlphaFoldDB" id="A0A132MRL0"/>
<dbReference type="PANTHER" id="PTHR36440:SF1">
    <property type="entry name" value="PUTATIVE (AFU_ORTHOLOGUE AFUA_8G07350)-RELATED"/>
    <property type="match status" value="1"/>
</dbReference>
<proteinExistence type="predicted"/>
<dbReference type="PATRIC" id="fig|1469144.10.peg.2711"/>
<name>A0A132MRL0_9ACTN</name>
<dbReference type="Proteomes" id="UP000070188">
    <property type="component" value="Unassembled WGS sequence"/>
</dbReference>
<protein>
    <recommendedName>
        <fullName evidence="1">Cupin type-2 domain-containing protein</fullName>
    </recommendedName>
</protein>
<feature type="domain" description="Cupin type-2" evidence="1">
    <location>
        <begin position="41"/>
        <end position="110"/>
    </location>
</feature>
<evidence type="ECO:0000313" key="6">
    <source>
        <dbReference type="Proteomes" id="UP000070598"/>
    </source>
</evidence>
<dbReference type="Proteomes" id="UP000070598">
    <property type="component" value="Unassembled WGS sequence"/>
</dbReference>
<dbReference type="EMBL" id="JYIJ01000018">
    <property type="protein sequence ID" value="KWX00471.1"/>
    <property type="molecule type" value="Genomic_DNA"/>
</dbReference>
<evidence type="ECO:0000313" key="2">
    <source>
        <dbReference type="EMBL" id="KWX00471.1"/>
    </source>
</evidence>
<dbReference type="EMBL" id="LAXD01000001">
    <property type="protein sequence ID" value="KWX01473.1"/>
    <property type="molecule type" value="Genomic_DNA"/>
</dbReference>
<comment type="caution">
    <text evidence="2">The sequence shown here is derived from an EMBL/GenBank/DDBJ whole genome shotgun (WGS) entry which is preliminary data.</text>
</comment>
<evidence type="ECO:0000259" key="1">
    <source>
        <dbReference type="Pfam" id="PF07883"/>
    </source>
</evidence>
<dbReference type="PANTHER" id="PTHR36440">
    <property type="entry name" value="PUTATIVE (AFU_ORTHOLOGUE AFUA_8G07350)-RELATED"/>
    <property type="match status" value="1"/>
</dbReference>
<dbReference type="OrthoDB" id="9791637at2"/>
<dbReference type="InterPro" id="IPR011051">
    <property type="entry name" value="RmlC_Cupin_sf"/>
</dbReference>
<accession>A0A132MRL0</accession>
<dbReference type="EMBL" id="JYIK01001118">
    <property type="protein sequence ID" value="KWX05629.1"/>
    <property type="molecule type" value="Genomic_DNA"/>
</dbReference>
<reference evidence="6" key="1">
    <citation type="submission" date="2015-02" db="EMBL/GenBank/DDBJ databases">
        <title>Physiological reanalysis, assessment of diazotrophy, and genome sequences of multiple isolates of Streptomyces thermoautotrophicus.</title>
        <authorList>
            <person name="MacKellar D.C."/>
            <person name="Lieber L."/>
            <person name="Norman J."/>
            <person name="Bolger A."/>
            <person name="Tobin C."/>
            <person name="Murray J.W."/>
            <person name="Friesen M."/>
            <person name="Prell J."/>
        </authorList>
    </citation>
    <scope>NUCLEOTIDE SEQUENCE [LARGE SCALE GENOMIC DNA]</scope>
    <source>
        <strain evidence="6">UBT1</strain>
    </source>
</reference>
<reference evidence="2 7" key="2">
    <citation type="submission" date="2015-02" db="EMBL/GenBank/DDBJ databases">
        <title>Physiological reanalysis, assessment of diazotrophy, and genome sequences of multiple isolates of Streptomyces thermoautotrophicus.</title>
        <authorList>
            <person name="MacKellar D.C."/>
            <person name="Lieber L."/>
            <person name="Norman J."/>
            <person name="Bolger A."/>
            <person name="Tobin C."/>
            <person name="Murray J.W."/>
            <person name="Prell J."/>
        </authorList>
    </citation>
    <scope>NUCLEOTIDE SEQUENCE [LARGE SCALE GENOMIC DNA]</scope>
    <source>
        <strain evidence="2 7">UBT1</strain>
    </source>
</reference>
<dbReference type="STRING" id="1469144.LI90_2505"/>
<dbReference type="RefSeq" id="WP_066887986.1">
    <property type="nucleotide sequence ID" value="NZ_JYIJ01000018.1"/>
</dbReference>
<dbReference type="Pfam" id="PF07883">
    <property type="entry name" value="Cupin_2"/>
    <property type="match status" value="1"/>
</dbReference>
<dbReference type="InterPro" id="IPR053146">
    <property type="entry name" value="QDO-like"/>
</dbReference>
<organism evidence="2 7">
    <name type="scientific">Carbonactinospora thermoautotrophica</name>
    <dbReference type="NCBI Taxonomy" id="1469144"/>
    <lineage>
        <taxon>Bacteria</taxon>
        <taxon>Bacillati</taxon>
        <taxon>Actinomycetota</taxon>
        <taxon>Actinomycetes</taxon>
        <taxon>Kitasatosporales</taxon>
        <taxon>Carbonactinosporaceae</taxon>
        <taxon>Carbonactinospora</taxon>
    </lineage>
</organism>
<evidence type="ECO:0000313" key="4">
    <source>
        <dbReference type="EMBL" id="KWX05629.1"/>
    </source>
</evidence>
<dbReference type="Proteomes" id="UP000070659">
    <property type="component" value="Unassembled WGS sequence"/>
</dbReference>
<gene>
    <name evidence="3" type="ORF">LI90_2505</name>
    <name evidence="2" type="ORF">TH66_17050</name>
    <name evidence="4" type="ORF">TR74_23565</name>
</gene>
<reference evidence="5" key="4">
    <citation type="submission" date="2015-04" db="EMBL/GenBank/DDBJ databases">
        <title>Physiological reanalysis, assessment of diazotrophy, and genome sequences of multiple isolates of Streptomyces thermoautotrophicus.</title>
        <authorList>
            <person name="MacKellar D.C."/>
            <person name="Lieber L."/>
            <person name="Norman J."/>
            <person name="Bolger A."/>
            <person name="Tobin C."/>
            <person name="Murray J.W."/>
            <person name="Chang R."/>
            <person name="Ford T."/>
            <person name="Nguyen P.Q."/>
            <person name="Woodward J."/>
            <person name="Permingeat H."/>
            <person name="Joshi N.S."/>
            <person name="Silver P.A."/>
            <person name="Usadel B."/>
            <person name="Rutherford A.W."/>
            <person name="Friesen M."/>
            <person name="Prell J."/>
        </authorList>
    </citation>
    <scope>NUCLEOTIDE SEQUENCE [LARGE SCALE GENOMIC DNA]</scope>
    <source>
        <strain evidence="5">H1</strain>
    </source>
</reference>